<dbReference type="AlphaFoldDB" id="A0A197JJM2"/>
<feature type="transmembrane region" description="Helical" evidence="1">
    <location>
        <begin position="136"/>
        <end position="157"/>
    </location>
</feature>
<keyword evidence="1" id="KW-1133">Transmembrane helix</keyword>
<protein>
    <submittedName>
        <fullName evidence="2">Uncharacterized protein</fullName>
    </submittedName>
</protein>
<keyword evidence="1" id="KW-0472">Membrane</keyword>
<reference evidence="2 3" key="1">
    <citation type="submission" date="2016-05" db="EMBL/GenBank/DDBJ databases">
        <title>Genome sequencing reveals origins of a unique bacterial endosymbiosis in the earliest lineages of terrestrial Fungi.</title>
        <authorList>
            <consortium name="DOE Joint Genome Institute"/>
            <person name="Uehling J."/>
            <person name="Gryganskyi A."/>
            <person name="Hameed K."/>
            <person name="Tschaplinski T."/>
            <person name="Misztal P."/>
            <person name="Wu S."/>
            <person name="Desiro A."/>
            <person name="Vande Pol N."/>
            <person name="Du Z.-Y."/>
            <person name="Zienkiewicz A."/>
            <person name="Zienkiewicz K."/>
            <person name="Morin E."/>
            <person name="Tisserant E."/>
            <person name="Splivallo R."/>
            <person name="Hainaut M."/>
            <person name="Henrissat B."/>
            <person name="Ohm R."/>
            <person name="Kuo A."/>
            <person name="Yan J."/>
            <person name="Lipzen A."/>
            <person name="Nolan M."/>
            <person name="Labutti K."/>
            <person name="Barry K."/>
            <person name="Goldstein A."/>
            <person name="Labbe J."/>
            <person name="Schadt C."/>
            <person name="Tuskan G."/>
            <person name="Grigoriev I."/>
            <person name="Martin F."/>
            <person name="Vilgalys R."/>
            <person name="Bonito G."/>
        </authorList>
    </citation>
    <scope>NUCLEOTIDE SEQUENCE [LARGE SCALE GENOMIC DNA]</scope>
    <source>
        <strain evidence="2 3">AG-77</strain>
    </source>
</reference>
<dbReference type="Proteomes" id="UP000078512">
    <property type="component" value="Unassembled WGS sequence"/>
</dbReference>
<keyword evidence="1" id="KW-0812">Transmembrane</keyword>
<gene>
    <name evidence="2" type="ORF">K457DRAFT_759044</name>
</gene>
<dbReference type="EMBL" id="KV442079">
    <property type="protein sequence ID" value="OAQ25355.1"/>
    <property type="molecule type" value="Genomic_DNA"/>
</dbReference>
<organism evidence="2 3">
    <name type="scientific">Linnemannia elongata AG-77</name>
    <dbReference type="NCBI Taxonomy" id="1314771"/>
    <lineage>
        <taxon>Eukaryota</taxon>
        <taxon>Fungi</taxon>
        <taxon>Fungi incertae sedis</taxon>
        <taxon>Mucoromycota</taxon>
        <taxon>Mortierellomycotina</taxon>
        <taxon>Mortierellomycetes</taxon>
        <taxon>Mortierellales</taxon>
        <taxon>Mortierellaceae</taxon>
        <taxon>Linnemannia</taxon>
    </lineage>
</organism>
<evidence type="ECO:0000313" key="2">
    <source>
        <dbReference type="EMBL" id="OAQ25355.1"/>
    </source>
</evidence>
<evidence type="ECO:0000313" key="3">
    <source>
        <dbReference type="Proteomes" id="UP000078512"/>
    </source>
</evidence>
<keyword evidence="3" id="KW-1185">Reference proteome</keyword>
<name>A0A197JJM2_9FUNG</name>
<sequence length="191" mass="22825">MVSFSFFSRAHLATIHYPPTVAHFSCFLFHIFYFLSLSFCQHVDAPSCSFFSNLFFAMLAYTQTNYTQFSLQEHSFTVQWRLTFPLVVDREFFNIGAPTFVSFTFFHLNITRSFFYFIFLFSYFHFFGKGRYSTLYTPLFFIGHEPATLLFTIFAHYQSNRRFYLLFFLPRSLIHSLMGDRLPSTLLFFFI</sequence>
<feature type="transmembrane region" description="Helical" evidence="1">
    <location>
        <begin position="20"/>
        <end position="40"/>
    </location>
</feature>
<feature type="transmembrane region" description="Helical" evidence="1">
    <location>
        <begin position="100"/>
        <end position="124"/>
    </location>
</feature>
<accession>A0A197JJM2</accession>
<proteinExistence type="predicted"/>
<evidence type="ECO:0000256" key="1">
    <source>
        <dbReference type="SAM" id="Phobius"/>
    </source>
</evidence>